<comment type="function">
    <text evidence="6">Ferredoxins are iron-sulfur proteins that transfer electrons in a wide variety of metabolic reactions.</text>
</comment>
<dbReference type="PANTHER" id="PTHR36923">
    <property type="entry name" value="FERREDOXIN"/>
    <property type="match status" value="1"/>
</dbReference>
<evidence type="ECO:0000256" key="3">
    <source>
        <dbReference type="ARBA" id="ARBA00022982"/>
    </source>
</evidence>
<evidence type="ECO:0000259" key="7">
    <source>
        <dbReference type="PROSITE" id="PS51379"/>
    </source>
</evidence>
<evidence type="ECO:0000256" key="4">
    <source>
        <dbReference type="ARBA" id="ARBA00023004"/>
    </source>
</evidence>
<evidence type="ECO:0000313" key="8">
    <source>
        <dbReference type="EMBL" id="PIR77483.1"/>
    </source>
</evidence>
<dbReference type="SUPFAM" id="SSF54862">
    <property type="entry name" value="4Fe-4S ferredoxins"/>
    <property type="match status" value="1"/>
</dbReference>
<dbReference type="PROSITE" id="PS51379">
    <property type="entry name" value="4FE4S_FER_2"/>
    <property type="match status" value="1"/>
</dbReference>
<gene>
    <name evidence="8" type="ORF">COU30_02230</name>
</gene>
<protein>
    <recommendedName>
        <fullName evidence="6">Ferredoxin</fullName>
    </recommendedName>
</protein>
<keyword evidence="2 6" id="KW-0479">Metal-binding</keyword>
<evidence type="ECO:0000256" key="5">
    <source>
        <dbReference type="ARBA" id="ARBA00023014"/>
    </source>
</evidence>
<dbReference type="InterPro" id="IPR051269">
    <property type="entry name" value="Fe-S_cluster_ET"/>
</dbReference>
<dbReference type="GO" id="GO:0009055">
    <property type="term" value="F:electron transfer activity"/>
    <property type="evidence" value="ECO:0007669"/>
    <property type="project" value="UniProtKB-UniRule"/>
</dbReference>
<accession>A0A2M6P168</accession>
<evidence type="ECO:0000313" key="9">
    <source>
        <dbReference type="Proteomes" id="UP000228528"/>
    </source>
</evidence>
<dbReference type="GO" id="GO:0005506">
    <property type="term" value="F:iron ion binding"/>
    <property type="evidence" value="ECO:0007669"/>
    <property type="project" value="UniProtKB-UniRule"/>
</dbReference>
<dbReference type="PANTHER" id="PTHR36923:SF3">
    <property type="entry name" value="FERREDOXIN"/>
    <property type="match status" value="1"/>
</dbReference>
<evidence type="ECO:0000256" key="1">
    <source>
        <dbReference type="ARBA" id="ARBA00022448"/>
    </source>
</evidence>
<dbReference type="InterPro" id="IPR001080">
    <property type="entry name" value="3Fe4S_ferredoxin"/>
</dbReference>
<comment type="caution">
    <text evidence="8">The sequence shown here is derived from an EMBL/GenBank/DDBJ whole genome shotgun (WGS) entry which is preliminary data.</text>
</comment>
<feature type="domain" description="4Fe-4S ferredoxin-type" evidence="7">
    <location>
        <begin position="28"/>
        <end position="56"/>
    </location>
</feature>
<dbReference type="GO" id="GO:0051536">
    <property type="term" value="F:iron-sulfur cluster binding"/>
    <property type="evidence" value="ECO:0007669"/>
    <property type="project" value="UniProtKB-KW"/>
</dbReference>
<dbReference type="EMBL" id="PFBW01000099">
    <property type="protein sequence ID" value="PIR77483.1"/>
    <property type="molecule type" value="Genomic_DNA"/>
</dbReference>
<dbReference type="Pfam" id="PF13370">
    <property type="entry name" value="Fer4_13"/>
    <property type="match status" value="1"/>
</dbReference>
<organism evidence="8 9">
    <name type="scientific">Candidatus Magasanikbacteria bacterium CG10_big_fil_rev_8_21_14_0_10_38_6</name>
    <dbReference type="NCBI Taxonomy" id="1974647"/>
    <lineage>
        <taxon>Bacteria</taxon>
        <taxon>Candidatus Magasanikiibacteriota</taxon>
    </lineage>
</organism>
<keyword evidence="4 6" id="KW-0408">Iron</keyword>
<dbReference type="Gene3D" id="3.30.70.20">
    <property type="match status" value="1"/>
</dbReference>
<keyword evidence="1 6" id="KW-0813">Transport</keyword>
<proteinExistence type="predicted"/>
<reference evidence="9" key="1">
    <citation type="submission" date="2017-09" db="EMBL/GenBank/DDBJ databases">
        <title>Depth-based differentiation of microbial function through sediment-hosted aquifers and enrichment of novel symbionts in the deep terrestrial subsurface.</title>
        <authorList>
            <person name="Probst A.J."/>
            <person name="Ladd B."/>
            <person name="Jarett J.K."/>
            <person name="Geller-Mcgrath D.E."/>
            <person name="Sieber C.M.K."/>
            <person name="Emerson J.B."/>
            <person name="Anantharaman K."/>
            <person name="Thomas B.C."/>
            <person name="Malmstrom R."/>
            <person name="Stieglmeier M."/>
            <person name="Klingl A."/>
            <person name="Woyke T."/>
            <person name="Ryan C.M."/>
            <person name="Banfield J.F."/>
        </authorList>
    </citation>
    <scope>NUCLEOTIDE SEQUENCE [LARGE SCALE GENOMIC DNA]</scope>
</reference>
<dbReference type="InterPro" id="IPR017896">
    <property type="entry name" value="4Fe4S_Fe-S-bd"/>
</dbReference>
<dbReference type="PRINTS" id="PR00352">
    <property type="entry name" value="3FE4SFRDOXIN"/>
</dbReference>
<dbReference type="Proteomes" id="UP000228528">
    <property type="component" value="Unassembled WGS sequence"/>
</dbReference>
<evidence type="ECO:0000256" key="6">
    <source>
        <dbReference type="RuleBase" id="RU368020"/>
    </source>
</evidence>
<sequence>MKHEHQDIIDELGTEHISVGVRKTGKIRKVVVDRDACIGAQSCVVVTPDLFQMDDENLAYVTDKDHNLMDDDMIRLSAESCPVLAIHLYDEDGNKIFPV</sequence>
<evidence type="ECO:0000256" key="2">
    <source>
        <dbReference type="ARBA" id="ARBA00022723"/>
    </source>
</evidence>
<name>A0A2M6P168_9BACT</name>
<keyword evidence="5 6" id="KW-0411">Iron-sulfur</keyword>
<keyword evidence="3 6" id="KW-0249">Electron transport</keyword>
<dbReference type="AlphaFoldDB" id="A0A2M6P168"/>